<dbReference type="Proteomes" id="UP001164726">
    <property type="component" value="Chromosome"/>
</dbReference>
<evidence type="ECO:0000256" key="7">
    <source>
        <dbReference type="SAM" id="Phobius"/>
    </source>
</evidence>
<comment type="subcellular location">
    <subcellularLocation>
        <location evidence="1">Cell membrane</location>
        <topology evidence="1">Multi-pass membrane protein</topology>
    </subcellularLocation>
</comment>
<name>A0A9E8M0X1_9BACI</name>
<keyword evidence="3 7" id="KW-0812">Transmembrane</keyword>
<evidence type="ECO:0000256" key="4">
    <source>
        <dbReference type="ARBA" id="ARBA00022989"/>
    </source>
</evidence>
<keyword evidence="4 7" id="KW-1133">Transmembrane helix</keyword>
<evidence type="ECO:0000256" key="2">
    <source>
        <dbReference type="ARBA" id="ARBA00022475"/>
    </source>
</evidence>
<keyword evidence="5 7" id="KW-0472">Membrane</keyword>
<keyword evidence="2" id="KW-1003">Cell membrane</keyword>
<dbReference type="RefSeq" id="WP_275421069.1">
    <property type="nucleotide sequence ID" value="NZ_CP106877.1"/>
</dbReference>
<accession>A0A9E8M0X1</accession>
<dbReference type="KEGG" id="fhl:OE105_01975"/>
<dbReference type="GO" id="GO:0005886">
    <property type="term" value="C:plasma membrane"/>
    <property type="evidence" value="ECO:0007669"/>
    <property type="project" value="UniProtKB-SubCell"/>
</dbReference>
<gene>
    <name evidence="8" type="ORF">OE105_01975</name>
</gene>
<feature type="transmembrane region" description="Helical" evidence="7">
    <location>
        <begin position="63"/>
        <end position="87"/>
    </location>
</feature>
<dbReference type="Pfam" id="PF06081">
    <property type="entry name" value="ArAE_1"/>
    <property type="match status" value="1"/>
</dbReference>
<keyword evidence="9" id="KW-1185">Reference proteome</keyword>
<sequence>MKLGARILKTGLAIVLALFVAELLQLPSPVFAAISAIFAVQPSIYRSYLTIIEQIQGNVIGAIIAIVSVLLFGNHFLIVGLAAIILIMIHLKLNIEKTISLSLVTLIVIMETPNEEFITFAIIRFSTIMLGIISAFLINLILVPPKYETKLYTAISDITNAILKWIRLKTHQAADHLLLKQDIDKLREQLVQTEQIYLLYKEERTFSKKHTQEKLRKLVIYRQMITASKKALDLLKKMSSFENQFSSFPKPFLYRIHSISERLISSHEQLILRYIGKAVQIHEEEMDSYEDVQHELLNMYREYQQLEEMDDTYCGMLKLVASLMDYKDQLEHLEILVNSFRSYHREDKIDIKSDSLQI</sequence>
<dbReference type="AlphaFoldDB" id="A0A9E8M0X1"/>
<dbReference type="PANTHER" id="PTHR30509:SF27">
    <property type="entry name" value="UPF0421 PROTEIN YGAE"/>
    <property type="match status" value="1"/>
</dbReference>
<protein>
    <submittedName>
        <fullName evidence="8">Aromatic acid exporter family protein</fullName>
    </submittedName>
</protein>
<feature type="transmembrane region" description="Helical" evidence="7">
    <location>
        <begin position="117"/>
        <end position="142"/>
    </location>
</feature>
<dbReference type="EMBL" id="CP106877">
    <property type="protein sequence ID" value="WAA12937.1"/>
    <property type="molecule type" value="Genomic_DNA"/>
</dbReference>
<evidence type="ECO:0000256" key="3">
    <source>
        <dbReference type="ARBA" id="ARBA00022692"/>
    </source>
</evidence>
<evidence type="ECO:0000256" key="1">
    <source>
        <dbReference type="ARBA" id="ARBA00004651"/>
    </source>
</evidence>
<proteinExistence type="predicted"/>
<evidence type="ECO:0000313" key="8">
    <source>
        <dbReference type="EMBL" id="WAA12937.1"/>
    </source>
</evidence>
<evidence type="ECO:0000256" key="6">
    <source>
        <dbReference type="SAM" id="Coils"/>
    </source>
</evidence>
<feature type="coiled-coil region" evidence="6">
    <location>
        <begin position="176"/>
        <end position="203"/>
    </location>
</feature>
<dbReference type="PANTHER" id="PTHR30509">
    <property type="entry name" value="P-HYDROXYBENZOIC ACID EFFLUX PUMP SUBUNIT-RELATED"/>
    <property type="match status" value="1"/>
</dbReference>
<evidence type="ECO:0000313" key="9">
    <source>
        <dbReference type="Proteomes" id="UP001164726"/>
    </source>
</evidence>
<keyword evidence="6" id="KW-0175">Coiled coil</keyword>
<evidence type="ECO:0000256" key="5">
    <source>
        <dbReference type="ARBA" id="ARBA00023136"/>
    </source>
</evidence>
<organism evidence="8 9">
    <name type="scientific">Fervidibacillus halotolerans</name>
    <dbReference type="NCBI Taxonomy" id="2980027"/>
    <lineage>
        <taxon>Bacteria</taxon>
        <taxon>Bacillati</taxon>
        <taxon>Bacillota</taxon>
        <taxon>Bacilli</taxon>
        <taxon>Bacillales</taxon>
        <taxon>Bacillaceae</taxon>
        <taxon>Fervidibacillus</taxon>
    </lineage>
</organism>
<reference evidence="8" key="1">
    <citation type="submission" date="2022-09" db="EMBL/GenBank/DDBJ databases">
        <title>Complete Genomes of Fervidibacillus albus and Fervidibacillus halotolerans isolated from tidal flat sediments.</title>
        <authorList>
            <person name="Kwon K.K."/>
            <person name="Yang S.-H."/>
            <person name="Park M.J."/>
            <person name="Oh H.-M."/>
        </authorList>
    </citation>
    <scope>NUCLEOTIDE SEQUENCE</scope>
    <source>
        <strain evidence="8">MEBiC13594</strain>
    </source>
</reference>
<dbReference type="InterPro" id="IPR010343">
    <property type="entry name" value="ArAE_1"/>
</dbReference>